<dbReference type="GO" id="GO:0016226">
    <property type="term" value="P:iron-sulfur cluster assembly"/>
    <property type="evidence" value="ECO:0007669"/>
    <property type="project" value="TreeGrafter"/>
</dbReference>
<reference evidence="2" key="1">
    <citation type="submission" date="2021-01" db="EMBL/GenBank/DDBJ databases">
        <authorList>
            <consortium name="Genoscope - CEA"/>
            <person name="William W."/>
        </authorList>
    </citation>
    <scope>NUCLEOTIDE SEQUENCE</scope>
</reference>
<gene>
    <name evidence="2" type="ORF">POCTA_138.1.T0250007</name>
</gene>
<organism evidence="2 3">
    <name type="scientific">Paramecium octaurelia</name>
    <dbReference type="NCBI Taxonomy" id="43137"/>
    <lineage>
        <taxon>Eukaryota</taxon>
        <taxon>Sar</taxon>
        <taxon>Alveolata</taxon>
        <taxon>Ciliophora</taxon>
        <taxon>Intramacronucleata</taxon>
        <taxon>Oligohymenophorea</taxon>
        <taxon>Peniculida</taxon>
        <taxon>Parameciidae</taxon>
        <taxon>Paramecium</taxon>
    </lineage>
</organism>
<proteinExistence type="predicted"/>
<protein>
    <submittedName>
        <fullName evidence="2">Uncharacterized protein</fullName>
    </submittedName>
</protein>
<feature type="repeat" description="WD" evidence="1">
    <location>
        <begin position="1"/>
        <end position="26"/>
    </location>
</feature>
<dbReference type="AlphaFoldDB" id="A0A8S1TDH8"/>
<evidence type="ECO:0000313" key="3">
    <source>
        <dbReference type="Proteomes" id="UP000683925"/>
    </source>
</evidence>
<dbReference type="GO" id="GO:0097361">
    <property type="term" value="C:cytosolic [4Fe-4S] assembly targeting complex"/>
    <property type="evidence" value="ECO:0007669"/>
    <property type="project" value="TreeGrafter"/>
</dbReference>
<evidence type="ECO:0000256" key="1">
    <source>
        <dbReference type="PROSITE-ProRule" id="PRU00221"/>
    </source>
</evidence>
<dbReference type="Proteomes" id="UP000683925">
    <property type="component" value="Unassembled WGS sequence"/>
</dbReference>
<dbReference type="PANTHER" id="PTHR19920">
    <property type="entry name" value="WD40 PROTEIN CIAO1"/>
    <property type="match status" value="1"/>
</dbReference>
<dbReference type="InterPro" id="IPR001680">
    <property type="entry name" value="WD40_rpt"/>
</dbReference>
<dbReference type="EMBL" id="CAJJDP010000025">
    <property type="protein sequence ID" value="CAD8151275.1"/>
    <property type="molecule type" value="Genomic_DNA"/>
</dbReference>
<sequence length="212" mass="25316">MMCLTIDYSENLIFSGNCDRSIKIWDKQQNYECIQTINEIPGDIQSLSLNSGQNMLISCFEQSNQINVYEKFHNKWNFYKMISVQLWGHRLCFIDKQRFAFQPYASNFMEIYELNRNTKVFTQIHQVEVQSSYKCDALFPQQFNKQKSILITKNGQHVNLYRIMPDKTILSQEPIKFCNEFVYGALDKKGEYLITWDDFSQQIQLRKYKEKN</sequence>
<comment type="caution">
    <text evidence="2">The sequence shown here is derived from an EMBL/GenBank/DDBJ whole genome shotgun (WGS) entry which is preliminary data.</text>
</comment>
<dbReference type="OrthoDB" id="308272at2759"/>
<accession>A0A8S1TDH8</accession>
<keyword evidence="3" id="KW-1185">Reference proteome</keyword>
<evidence type="ECO:0000313" key="2">
    <source>
        <dbReference type="EMBL" id="CAD8151275.1"/>
    </source>
</evidence>
<dbReference type="PANTHER" id="PTHR19920:SF0">
    <property type="entry name" value="CYTOSOLIC IRON-SULFUR PROTEIN ASSEMBLY PROTEIN CIAO1-RELATED"/>
    <property type="match status" value="1"/>
</dbReference>
<dbReference type="PROSITE" id="PS50082">
    <property type="entry name" value="WD_REPEATS_2"/>
    <property type="match status" value="1"/>
</dbReference>
<name>A0A8S1TDH8_PAROT</name>
<keyword evidence="1" id="KW-0853">WD repeat</keyword>